<evidence type="ECO:0000313" key="5">
    <source>
        <dbReference type="Proteomes" id="UP000267096"/>
    </source>
</evidence>
<dbReference type="GO" id="GO:0004084">
    <property type="term" value="F:branched-chain-amino-acid transaminase activity"/>
    <property type="evidence" value="ECO:0007669"/>
    <property type="project" value="InterPro"/>
</dbReference>
<sequence length="105" mass="11451">MALFGRQLNAAVRRFASAAPSSDGHESFKCSDLKVIHASGSQLRPKPGPGAVLKFGHTFSDHMFEVDYCETNGWGKPVISPLHDFVIHPAAKVTTKFSKTLYCTT</sequence>
<dbReference type="PANTHER" id="PTHR11825:SF44">
    <property type="entry name" value="BRANCHED-CHAIN-AMINO-ACID AMINOTRANSFERASE"/>
    <property type="match status" value="1"/>
</dbReference>
<keyword evidence="3" id="KW-0663">Pyridoxal phosphate</keyword>
<dbReference type="WBParaSite" id="ASIM_0000533301-mRNA-1">
    <property type="protein sequence ID" value="ASIM_0000533301-mRNA-1"/>
    <property type="gene ID" value="ASIM_0000533301"/>
</dbReference>
<accession>A0A0M3JCK2</accession>
<reference evidence="6" key="1">
    <citation type="submission" date="2017-02" db="UniProtKB">
        <authorList>
            <consortium name="WormBaseParasite"/>
        </authorList>
    </citation>
    <scope>IDENTIFICATION</scope>
</reference>
<gene>
    <name evidence="4" type="ORF">ASIM_LOCUS5136</name>
</gene>
<comment type="similarity">
    <text evidence="2">Belongs to the class-IV pyridoxal-phosphate-dependent aminotransferase family.</text>
</comment>
<dbReference type="GO" id="GO:0005739">
    <property type="term" value="C:mitochondrion"/>
    <property type="evidence" value="ECO:0007669"/>
    <property type="project" value="TreeGrafter"/>
</dbReference>
<name>A0A0M3JCK2_ANISI</name>
<dbReference type="Gene3D" id="3.30.470.10">
    <property type="match status" value="1"/>
</dbReference>
<dbReference type="AlphaFoldDB" id="A0A0M3JCK2"/>
<keyword evidence="5" id="KW-1185">Reference proteome</keyword>
<evidence type="ECO:0000313" key="6">
    <source>
        <dbReference type="WBParaSite" id="ASIM_0000533301-mRNA-1"/>
    </source>
</evidence>
<dbReference type="EMBL" id="UYRR01009730">
    <property type="protein sequence ID" value="VDK25057.1"/>
    <property type="molecule type" value="Genomic_DNA"/>
</dbReference>
<comment type="cofactor">
    <cofactor evidence="1">
        <name>pyridoxal 5'-phosphate</name>
        <dbReference type="ChEBI" id="CHEBI:597326"/>
    </cofactor>
</comment>
<dbReference type="PANTHER" id="PTHR11825">
    <property type="entry name" value="SUBGROUP IIII AMINOTRANSFERASE"/>
    <property type="match status" value="1"/>
</dbReference>
<evidence type="ECO:0000256" key="1">
    <source>
        <dbReference type="ARBA" id="ARBA00001933"/>
    </source>
</evidence>
<evidence type="ECO:0000256" key="3">
    <source>
        <dbReference type="ARBA" id="ARBA00022898"/>
    </source>
</evidence>
<dbReference type="OrthoDB" id="5831939at2759"/>
<evidence type="ECO:0000256" key="2">
    <source>
        <dbReference type="ARBA" id="ARBA00009320"/>
    </source>
</evidence>
<dbReference type="InterPro" id="IPR043131">
    <property type="entry name" value="BCAT-like_N"/>
</dbReference>
<dbReference type="Proteomes" id="UP000267096">
    <property type="component" value="Unassembled WGS sequence"/>
</dbReference>
<reference evidence="4 5" key="2">
    <citation type="submission" date="2018-11" db="EMBL/GenBank/DDBJ databases">
        <authorList>
            <consortium name="Pathogen Informatics"/>
        </authorList>
    </citation>
    <scope>NUCLEOTIDE SEQUENCE [LARGE SCALE GENOMIC DNA]</scope>
</reference>
<proteinExistence type="inferred from homology"/>
<protein>
    <submittedName>
        <fullName evidence="6">Branched-chain-amino-acid transaminase</fullName>
    </submittedName>
</protein>
<evidence type="ECO:0000313" key="4">
    <source>
        <dbReference type="EMBL" id="VDK25057.1"/>
    </source>
</evidence>
<dbReference type="GO" id="GO:0009098">
    <property type="term" value="P:L-leucine biosynthetic process"/>
    <property type="evidence" value="ECO:0007669"/>
    <property type="project" value="TreeGrafter"/>
</dbReference>
<organism evidence="6">
    <name type="scientific">Anisakis simplex</name>
    <name type="common">Herring worm</name>
    <dbReference type="NCBI Taxonomy" id="6269"/>
    <lineage>
        <taxon>Eukaryota</taxon>
        <taxon>Metazoa</taxon>
        <taxon>Ecdysozoa</taxon>
        <taxon>Nematoda</taxon>
        <taxon>Chromadorea</taxon>
        <taxon>Rhabditida</taxon>
        <taxon>Spirurina</taxon>
        <taxon>Ascaridomorpha</taxon>
        <taxon>Ascaridoidea</taxon>
        <taxon>Anisakidae</taxon>
        <taxon>Anisakis</taxon>
        <taxon>Anisakis simplex complex</taxon>
    </lineage>
</organism>
<dbReference type="GO" id="GO:0009099">
    <property type="term" value="P:L-valine biosynthetic process"/>
    <property type="evidence" value="ECO:0007669"/>
    <property type="project" value="TreeGrafter"/>
</dbReference>
<dbReference type="InterPro" id="IPR005786">
    <property type="entry name" value="B_amino_transII"/>
</dbReference>